<sequence length="117" mass="12410">MKNLIAAVGVACILSACTTTDKLPPPNALNVSMPVETKVNGNRKLASSIRALTMKNVAESTLRRGYTHFRLEDVLTSSSPLGVNATFRANVRLFHANDAGAKGAFNAAEVLKNNGKV</sequence>
<dbReference type="AlphaFoldDB" id="S3HGW6"/>
<dbReference type="STRING" id="990285.RGCCGE502_14815"/>
<protein>
    <recommendedName>
        <fullName evidence="3">Lipoprotein</fullName>
    </recommendedName>
</protein>
<reference evidence="1 2" key="1">
    <citation type="journal article" date="2012" name="J. Bacteriol.">
        <title>Genome sequence of Rhizobium grahamii CCGE502, a broad-host-range symbiont with low nodulation competitiveness in Phaseolus vulgaris.</title>
        <authorList>
            <person name="Althabegoiti M.J."/>
            <person name="Lozano L."/>
            <person name="Torres-Tejerizo G."/>
            <person name="Ormeno-Orrillo E."/>
            <person name="Rogel M.A."/>
            <person name="Gonzalez V."/>
            <person name="Martinez-Romero E."/>
        </authorList>
    </citation>
    <scope>NUCLEOTIDE SEQUENCE [LARGE SCALE GENOMIC DNA]</scope>
    <source>
        <strain evidence="1 2">CCGE 502</strain>
    </source>
</reference>
<evidence type="ECO:0000313" key="1">
    <source>
        <dbReference type="EMBL" id="EPE97330.1"/>
    </source>
</evidence>
<gene>
    <name evidence="1" type="ORF">RGCCGE502_14815</name>
</gene>
<evidence type="ECO:0000313" key="2">
    <source>
        <dbReference type="Proteomes" id="UP000014411"/>
    </source>
</evidence>
<dbReference type="PROSITE" id="PS51257">
    <property type="entry name" value="PROKAR_LIPOPROTEIN"/>
    <property type="match status" value="1"/>
</dbReference>
<keyword evidence="2" id="KW-1185">Reference proteome</keyword>
<dbReference type="Proteomes" id="UP000014411">
    <property type="component" value="Unassembled WGS sequence"/>
</dbReference>
<name>S3HGW6_9HYPH</name>
<dbReference type="eggNOG" id="ENOG5032M34">
    <property type="taxonomic scope" value="Bacteria"/>
</dbReference>
<dbReference type="HOGENOM" id="CLU_2082956_0_0_5"/>
<organism evidence="1 2">
    <name type="scientific">Rhizobium grahamii CCGE 502</name>
    <dbReference type="NCBI Taxonomy" id="990285"/>
    <lineage>
        <taxon>Bacteria</taxon>
        <taxon>Pseudomonadati</taxon>
        <taxon>Pseudomonadota</taxon>
        <taxon>Alphaproteobacteria</taxon>
        <taxon>Hyphomicrobiales</taxon>
        <taxon>Rhizobiaceae</taxon>
        <taxon>Rhizobium/Agrobacterium group</taxon>
        <taxon>Rhizobium</taxon>
    </lineage>
</organism>
<proteinExistence type="predicted"/>
<accession>S3HGW6</accession>
<evidence type="ECO:0008006" key="3">
    <source>
        <dbReference type="Google" id="ProtNLM"/>
    </source>
</evidence>
<comment type="caution">
    <text evidence="1">The sequence shown here is derived from an EMBL/GenBank/DDBJ whole genome shotgun (WGS) entry which is preliminary data.</text>
</comment>
<dbReference type="EMBL" id="AEYE02000015">
    <property type="protein sequence ID" value="EPE97330.1"/>
    <property type="molecule type" value="Genomic_DNA"/>
</dbReference>